<sequence>LVYRGRSRRASSTAAVGVGPRFLFVQDNAKAHSASVTRDFLRENEIEVMEWPAISPDFNPIQHLWGLLDRKVRNRHQALQIL</sequence>
<protein>
    <recommendedName>
        <fullName evidence="1">Tc1-like transposase DDE domain-containing protein</fullName>
    </recommendedName>
</protein>
<proteinExistence type="predicted"/>
<gene>
    <name evidence="2" type="ORF">ANN_28107</name>
</gene>
<name>A0ABQ8RUT3_PERAM</name>
<keyword evidence="3" id="KW-1185">Reference proteome</keyword>
<feature type="non-terminal residue" evidence="2">
    <location>
        <position position="1"/>
    </location>
</feature>
<reference evidence="2 3" key="1">
    <citation type="journal article" date="2022" name="Allergy">
        <title>Genome assembly and annotation of Periplaneta americana reveal a comprehensive cockroach allergen profile.</title>
        <authorList>
            <person name="Wang L."/>
            <person name="Xiong Q."/>
            <person name="Saelim N."/>
            <person name="Wang L."/>
            <person name="Nong W."/>
            <person name="Wan A.T."/>
            <person name="Shi M."/>
            <person name="Liu X."/>
            <person name="Cao Q."/>
            <person name="Hui J.H.L."/>
            <person name="Sookrung N."/>
            <person name="Leung T.F."/>
            <person name="Tungtrongchitr A."/>
            <person name="Tsui S.K.W."/>
        </authorList>
    </citation>
    <scope>NUCLEOTIDE SEQUENCE [LARGE SCALE GENOMIC DNA]</scope>
    <source>
        <strain evidence="2">PWHHKU_190912</strain>
    </source>
</reference>
<dbReference type="InterPro" id="IPR038717">
    <property type="entry name" value="Tc1-like_DDE_dom"/>
</dbReference>
<evidence type="ECO:0000313" key="2">
    <source>
        <dbReference type="EMBL" id="KAJ4425489.1"/>
    </source>
</evidence>
<organism evidence="2 3">
    <name type="scientific">Periplaneta americana</name>
    <name type="common">American cockroach</name>
    <name type="synonym">Blatta americana</name>
    <dbReference type="NCBI Taxonomy" id="6978"/>
    <lineage>
        <taxon>Eukaryota</taxon>
        <taxon>Metazoa</taxon>
        <taxon>Ecdysozoa</taxon>
        <taxon>Arthropoda</taxon>
        <taxon>Hexapoda</taxon>
        <taxon>Insecta</taxon>
        <taxon>Pterygota</taxon>
        <taxon>Neoptera</taxon>
        <taxon>Polyneoptera</taxon>
        <taxon>Dictyoptera</taxon>
        <taxon>Blattodea</taxon>
        <taxon>Blattoidea</taxon>
        <taxon>Blattidae</taxon>
        <taxon>Blattinae</taxon>
        <taxon>Periplaneta</taxon>
    </lineage>
</organism>
<evidence type="ECO:0000313" key="3">
    <source>
        <dbReference type="Proteomes" id="UP001148838"/>
    </source>
</evidence>
<dbReference type="Pfam" id="PF13358">
    <property type="entry name" value="DDE_3"/>
    <property type="match status" value="1"/>
</dbReference>
<feature type="domain" description="Tc1-like transposase DDE" evidence="1">
    <location>
        <begin position="21"/>
        <end position="77"/>
    </location>
</feature>
<comment type="caution">
    <text evidence="2">The sequence shown here is derived from an EMBL/GenBank/DDBJ whole genome shotgun (WGS) entry which is preliminary data.</text>
</comment>
<dbReference type="Gene3D" id="3.30.420.10">
    <property type="entry name" value="Ribonuclease H-like superfamily/Ribonuclease H"/>
    <property type="match status" value="1"/>
</dbReference>
<dbReference type="Proteomes" id="UP001148838">
    <property type="component" value="Unassembled WGS sequence"/>
</dbReference>
<dbReference type="InterPro" id="IPR036397">
    <property type="entry name" value="RNaseH_sf"/>
</dbReference>
<evidence type="ECO:0000259" key="1">
    <source>
        <dbReference type="Pfam" id="PF13358"/>
    </source>
</evidence>
<accession>A0ABQ8RUT3</accession>
<dbReference type="EMBL" id="JAJSOF020000043">
    <property type="protein sequence ID" value="KAJ4425489.1"/>
    <property type="molecule type" value="Genomic_DNA"/>
</dbReference>